<comment type="caution">
    <text evidence="2">The sequence shown here is derived from an EMBL/GenBank/DDBJ whole genome shotgun (WGS) entry which is preliminary data.</text>
</comment>
<feature type="domain" description="Transcription regulator PadR N-terminal" evidence="1">
    <location>
        <begin position="14"/>
        <end position="82"/>
    </location>
</feature>
<organism evidence="2 3">
    <name type="scientific">Ligilactobacillus murinus DSM 20452 = NBRC 14221</name>
    <dbReference type="NCBI Taxonomy" id="1423772"/>
    <lineage>
        <taxon>Bacteria</taxon>
        <taxon>Bacillati</taxon>
        <taxon>Bacillota</taxon>
        <taxon>Bacilli</taxon>
        <taxon>Lactobacillales</taxon>
        <taxon>Lactobacillaceae</taxon>
        <taxon>Ligilactobacillus</taxon>
    </lineage>
</organism>
<dbReference type="InterPro" id="IPR005149">
    <property type="entry name" value="Tscrpt_reg_PadR_N"/>
</dbReference>
<dbReference type="RefSeq" id="WP_056958310.1">
    <property type="nucleotide sequence ID" value="NZ_AYYN01000028.1"/>
</dbReference>
<dbReference type="Pfam" id="PF03551">
    <property type="entry name" value="PadR"/>
    <property type="match status" value="1"/>
</dbReference>
<dbReference type="PANTHER" id="PTHR33169">
    <property type="entry name" value="PADR-FAMILY TRANSCRIPTIONAL REGULATOR"/>
    <property type="match status" value="1"/>
</dbReference>
<sequence length="117" mass="13768">MEIKVTADLLDGLVLALLESQDYYGYALTQDMQQAISISESTMYPVLRRLQKAEYVTTYDAPYQGRNRRYYKITESGEDHLQRIKKMWNDYKESLDAVFIAADKRKQNVYDEEGQHE</sequence>
<dbReference type="EMBL" id="AYYN01000028">
    <property type="protein sequence ID" value="KRM76887.1"/>
    <property type="molecule type" value="Genomic_DNA"/>
</dbReference>
<dbReference type="Proteomes" id="UP000051612">
    <property type="component" value="Unassembled WGS sequence"/>
</dbReference>
<evidence type="ECO:0000259" key="1">
    <source>
        <dbReference type="Pfam" id="PF03551"/>
    </source>
</evidence>
<reference evidence="2 3" key="1">
    <citation type="journal article" date="2015" name="Genome Announc.">
        <title>Expanding the biotechnology potential of lactobacilli through comparative genomics of 213 strains and associated genera.</title>
        <authorList>
            <person name="Sun Z."/>
            <person name="Harris H.M."/>
            <person name="McCann A."/>
            <person name="Guo C."/>
            <person name="Argimon S."/>
            <person name="Zhang W."/>
            <person name="Yang X."/>
            <person name="Jeffery I.B."/>
            <person name="Cooney J.C."/>
            <person name="Kagawa T.F."/>
            <person name="Liu W."/>
            <person name="Song Y."/>
            <person name="Salvetti E."/>
            <person name="Wrobel A."/>
            <person name="Rasinkangas P."/>
            <person name="Parkhill J."/>
            <person name="Rea M.C."/>
            <person name="O'Sullivan O."/>
            <person name="Ritari J."/>
            <person name="Douillard F.P."/>
            <person name="Paul Ross R."/>
            <person name="Yang R."/>
            <person name="Briner A.E."/>
            <person name="Felis G.E."/>
            <person name="de Vos W.M."/>
            <person name="Barrangou R."/>
            <person name="Klaenhammer T.R."/>
            <person name="Caufield P.W."/>
            <person name="Cui Y."/>
            <person name="Zhang H."/>
            <person name="O'Toole P.W."/>
        </authorList>
    </citation>
    <scope>NUCLEOTIDE SEQUENCE [LARGE SCALE GENOMIC DNA]</scope>
    <source>
        <strain evidence="2 3">DSM 20452</strain>
    </source>
</reference>
<dbReference type="PANTHER" id="PTHR33169:SF24">
    <property type="entry name" value="TRANSCRIPTIONAL REGULATOR, PADR FAMILY"/>
    <property type="match status" value="1"/>
</dbReference>
<dbReference type="PATRIC" id="fig|1423772.3.peg.1354"/>
<dbReference type="SUPFAM" id="SSF46785">
    <property type="entry name" value="Winged helix' DNA-binding domain"/>
    <property type="match status" value="1"/>
</dbReference>
<protein>
    <submittedName>
        <fullName evidence="2">PadR family transcriptional regulator</fullName>
    </submittedName>
</protein>
<dbReference type="InterPro" id="IPR036388">
    <property type="entry name" value="WH-like_DNA-bd_sf"/>
</dbReference>
<dbReference type="InterPro" id="IPR052509">
    <property type="entry name" value="Metal_resp_DNA-bind_regulator"/>
</dbReference>
<dbReference type="Gene3D" id="1.10.10.10">
    <property type="entry name" value="Winged helix-like DNA-binding domain superfamily/Winged helix DNA-binding domain"/>
    <property type="match status" value="1"/>
</dbReference>
<dbReference type="AlphaFoldDB" id="A0A0R2BCU1"/>
<accession>A0A0R2BCU1</accession>
<dbReference type="InterPro" id="IPR036390">
    <property type="entry name" value="WH_DNA-bd_sf"/>
</dbReference>
<evidence type="ECO:0000313" key="2">
    <source>
        <dbReference type="EMBL" id="KRM76887.1"/>
    </source>
</evidence>
<proteinExistence type="predicted"/>
<name>A0A0R2BCU1_9LACO</name>
<gene>
    <name evidence="2" type="ORF">FC48_GL001265</name>
</gene>
<evidence type="ECO:0000313" key="3">
    <source>
        <dbReference type="Proteomes" id="UP000051612"/>
    </source>
</evidence>